<evidence type="ECO:0000256" key="7">
    <source>
        <dbReference type="ARBA" id="ARBA00023212"/>
    </source>
</evidence>
<dbReference type="OrthoDB" id="2130750at2759"/>
<feature type="coiled-coil region" evidence="8">
    <location>
        <begin position="1016"/>
        <end position="1123"/>
    </location>
</feature>
<name>A0A059JD04_TRIIM</name>
<organism evidence="11 12">
    <name type="scientific">Trichophyton interdigitale (strain MR816)</name>
    <dbReference type="NCBI Taxonomy" id="1215338"/>
    <lineage>
        <taxon>Eukaryota</taxon>
        <taxon>Fungi</taxon>
        <taxon>Dikarya</taxon>
        <taxon>Ascomycota</taxon>
        <taxon>Pezizomycotina</taxon>
        <taxon>Eurotiomycetes</taxon>
        <taxon>Eurotiomycetidae</taxon>
        <taxon>Onygenales</taxon>
        <taxon>Arthrodermataceae</taxon>
        <taxon>Trichophyton</taxon>
    </lineage>
</organism>
<dbReference type="STRING" id="1215338.A0A059JD04"/>
<proteinExistence type="inferred from homology"/>
<dbReference type="GO" id="GO:0030286">
    <property type="term" value="C:dynein complex"/>
    <property type="evidence" value="ECO:0007669"/>
    <property type="project" value="UniProtKB-KW"/>
</dbReference>
<evidence type="ECO:0000256" key="8">
    <source>
        <dbReference type="SAM" id="Coils"/>
    </source>
</evidence>
<reference evidence="11 12" key="1">
    <citation type="submission" date="2014-02" db="EMBL/GenBank/DDBJ databases">
        <title>The Genome Sequence of Trichophyton interdigitale MR816.</title>
        <authorList>
            <consortium name="The Broad Institute Genomics Platform"/>
            <person name="Cuomo C.A."/>
            <person name="White T.C."/>
            <person name="Graser Y."/>
            <person name="Martinez-Rossi N."/>
            <person name="Heitman J."/>
            <person name="Young S.K."/>
            <person name="Zeng Q."/>
            <person name="Gargeya S."/>
            <person name="Abouelleil A."/>
            <person name="Alvarado L."/>
            <person name="Chapman S.B."/>
            <person name="Gainer-Dewar J."/>
            <person name="Goldberg J."/>
            <person name="Griggs A."/>
            <person name="Gujja S."/>
            <person name="Hansen M."/>
            <person name="Howarth C."/>
            <person name="Imamovic A."/>
            <person name="Larimer J."/>
            <person name="Martinez D."/>
            <person name="Murphy C."/>
            <person name="Pearson M.D."/>
            <person name="Persinoti G."/>
            <person name="Poon T."/>
            <person name="Priest M."/>
            <person name="Roberts A.D."/>
            <person name="Saif S."/>
            <person name="Shea T.D."/>
            <person name="Sykes S.N."/>
            <person name="Wortman J."/>
            <person name="Nusbaum C."/>
            <person name="Birren B."/>
        </authorList>
    </citation>
    <scope>NUCLEOTIDE SEQUENCE [LARGE SCALE GENOMIC DNA]</scope>
    <source>
        <strain evidence="11 12">MR816</strain>
    </source>
</reference>
<evidence type="ECO:0000256" key="1">
    <source>
        <dbReference type="ARBA" id="ARBA00004245"/>
    </source>
</evidence>
<dbReference type="Pfam" id="PF12455">
    <property type="entry name" value="Dynactin"/>
    <property type="match status" value="1"/>
</dbReference>
<feature type="coiled-coil region" evidence="8">
    <location>
        <begin position="299"/>
        <end position="568"/>
    </location>
</feature>
<dbReference type="GO" id="GO:0005874">
    <property type="term" value="C:microtubule"/>
    <property type="evidence" value="ECO:0007669"/>
    <property type="project" value="UniProtKB-KW"/>
</dbReference>
<feature type="region of interest" description="Disordered" evidence="9">
    <location>
        <begin position="79"/>
        <end position="299"/>
    </location>
</feature>
<feature type="compositionally biased region" description="Polar residues" evidence="9">
    <location>
        <begin position="289"/>
        <end position="299"/>
    </location>
</feature>
<comment type="subcellular location">
    <subcellularLocation>
        <location evidence="1">Cytoplasm</location>
        <location evidence="1">Cytoskeleton</location>
    </subcellularLocation>
</comment>
<keyword evidence="4" id="KW-0493">Microtubule</keyword>
<evidence type="ECO:0000256" key="3">
    <source>
        <dbReference type="ARBA" id="ARBA00022490"/>
    </source>
</evidence>
<feature type="compositionally biased region" description="Basic and acidic residues" evidence="9">
    <location>
        <begin position="79"/>
        <end position="94"/>
    </location>
</feature>
<sequence>MFGFAAGQLIKLADGRHARIRFIGTTRFAPGEWIGLELEDATGKNDGSVQGERYFECEYGFGMFVRASAIVEIVEQARKEEPRVAPKSGLDGRGRPGSMIVPPGGAVGTRRQSLMSSTPGGKKSSSAASSPSPAPRALGRALRSPTKSPVKQLAGPGTPAASRASSTASRTIPSHKARPSLSNRSSAAPTPTSTTSNSRLSLRQSQSQSTMGPPAKTTRTGLAASRTTISPATSRRMSLKPATAKSPVMGKVEAGSGEQSEDASRASSPPDGPELDVVKPSLARPTPSPMSQRSVSGSNLLVQKELDDLKTKLKIMEKKRAEDREKLKMVETYRAERDKFETIIQKLREKYQPQQQEITTLRKQLKEAEYRVEEVERLQAEHESILEMAALDREMAEEVAESIKAEYEALKIRTEELELEVEVLKEENDQLGQVMSPEEKSSQGWLQMERTNERLREALIRLRDMTQQQEADLKDQVKELEEELKDYNNLKAQYESTKEKLLASEANMEDLKQQVEALGAEEMIEELTEKNMQYQEEVNELKAIIEDLESLKELNDELEINHIESEKQLQEEIDFREGIYHEQNRKISQQDAVIEDLEYTLSKFRELVSTLQNDLEDMRASQQITETEATDLTVRSRAMMDLNMKLQASAAKAQVKSMDLELGRMEAEESASHLSIVKLYLPDYYESERNPILALLRFKRVGFKASVMGNAIRERLADPSIRFPERDGFLAYEVLEKLTWISLVCDKFVTFMDGCSSEQFSSFEGALYELEPVERILNFWIESLKKGELNEKTCADELQRSTALLSHLAETLIPQHVEGTGNEMYMLSVLTQTYLDNTASALAQLKSKIQSKIPPSPEDEESQHLYKKIDTVVQQARGIKVASSKVTRSLEELRTRSLALAEECKETFESTKQAAKELSAVAQLIGNSFLQLVDDDDRTEPFTYPEVLTSMSDAVASIPKGSPGDSGSNDALAIIANKLRLLTGYIDETSNLSSDLSQTVEFDRRQSPWIARSKMLKASQEASPDAEEEIRRLKNELSEASNALGAKDRVFEEQSIKIELLEARMREAGKKAAVVKDLEAKIENLHSKENELVALVERQSQNMQAIERERDEYRSRFEKLKRASDSEGSSGIGGVVNAAASLSVMKENEALRAEVTSLQSAIRYIRDDNKRAHLLDPYSVQRSNHMRSWLDVPLVRSKPSINEQDPDLRHKQAAECRDVLSHLLKLTKESKLVDLKASSTSDPANRLAWRPVKSTPKYHAMKQREHYEQWSQWKDEVVKERKMKKLNAGSGTTRRDWPTNNPGAPASFSVDHAAFPDISRKGLAPDGAEGVMGKTWKILGLQPDTGDIPRVSNEPQILDD</sequence>
<feature type="compositionally biased region" description="Low complexity" evidence="9">
    <location>
        <begin position="182"/>
        <end position="210"/>
    </location>
</feature>
<evidence type="ECO:0000256" key="2">
    <source>
        <dbReference type="ARBA" id="ARBA00011010"/>
    </source>
</evidence>
<evidence type="ECO:0000256" key="4">
    <source>
        <dbReference type="ARBA" id="ARBA00022701"/>
    </source>
</evidence>
<dbReference type="PANTHER" id="PTHR18916">
    <property type="entry name" value="DYNACTIN 1-RELATED MICROTUBULE-BINDING"/>
    <property type="match status" value="1"/>
</dbReference>
<dbReference type="Pfam" id="PF01302">
    <property type="entry name" value="CAP_GLY"/>
    <property type="match status" value="1"/>
</dbReference>
<dbReference type="SUPFAM" id="SSF74924">
    <property type="entry name" value="Cap-Gly domain"/>
    <property type="match status" value="1"/>
</dbReference>
<evidence type="ECO:0000256" key="6">
    <source>
        <dbReference type="ARBA" id="ARBA00023054"/>
    </source>
</evidence>
<dbReference type="InterPro" id="IPR000938">
    <property type="entry name" value="CAP-Gly_domain"/>
</dbReference>
<dbReference type="HOGENOM" id="CLU_002523_1_1_1"/>
<dbReference type="EMBL" id="AOKY01000197">
    <property type="protein sequence ID" value="KDB25563.1"/>
    <property type="molecule type" value="Genomic_DNA"/>
</dbReference>
<accession>A0A059JD04</accession>
<evidence type="ECO:0000313" key="11">
    <source>
        <dbReference type="EMBL" id="KDB25563.1"/>
    </source>
</evidence>
<dbReference type="InterPro" id="IPR022157">
    <property type="entry name" value="Dynactin"/>
</dbReference>
<keyword evidence="7" id="KW-0206">Cytoskeleton</keyword>
<dbReference type="PROSITE" id="PS50245">
    <property type="entry name" value="CAP_GLY_2"/>
    <property type="match status" value="1"/>
</dbReference>
<feature type="compositionally biased region" description="Polar residues" evidence="9">
    <location>
        <begin position="217"/>
        <end position="236"/>
    </location>
</feature>
<keyword evidence="12" id="KW-1185">Reference proteome</keyword>
<dbReference type="Proteomes" id="UP000024533">
    <property type="component" value="Unassembled WGS sequence"/>
</dbReference>
<feature type="coiled-coil region" evidence="8">
    <location>
        <begin position="594"/>
        <end position="621"/>
    </location>
</feature>
<feature type="compositionally biased region" description="Low complexity" evidence="9">
    <location>
        <begin position="116"/>
        <end position="145"/>
    </location>
</feature>
<feature type="domain" description="CAP-Gly" evidence="10">
    <location>
        <begin position="24"/>
        <end position="66"/>
    </location>
</feature>
<evidence type="ECO:0000313" key="12">
    <source>
        <dbReference type="Proteomes" id="UP000024533"/>
    </source>
</evidence>
<gene>
    <name evidence="11" type="ORF">H109_02609</name>
</gene>
<dbReference type="SMART" id="SM01052">
    <property type="entry name" value="CAP_GLY"/>
    <property type="match status" value="1"/>
</dbReference>
<dbReference type="Gene3D" id="2.30.30.190">
    <property type="entry name" value="CAP Gly-rich-like domain"/>
    <property type="match status" value="1"/>
</dbReference>
<comment type="caution">
    <text evidence="11">The sequence shown here is derived from an EMBL/GenBank/DDBJ whole genome shotgun (WGS) entry which is preliminary data.</text>
</comment>
<protein>
    <recommendedName>
        <fullName evidence="10">CAP-Gly domain-containing protein</fullName>
    </recommendedName>
</protein>
<keyword evidence="3" id="KW-0963">Cytoplasm</keyword>
<feature type="compositionally biased region" description="Low complexity" evidence="9">
    <location>
        <begin position="154"/>
        <end position="172"/>
    </location>
</feature>
<evidence type="ECO:0000256" key="5">
    <source>
        <dbReference type="ARBA" id="ARBA00023017"/>
    </source>
</evidence>
<dbReference type="PROSITE" id="PS00845">
    <property type="entry name" value="CAP_GLY_1"/>
    <property type="match status" value="1"/>
</dbReference>
<keyword evidence="6 8" id="KW-0175">Coiled coil</keyword>
<evidence type="ECO:0000256" key="9">
    <source>
        <dbReference type="SAM" id="MobiDB-lite"/>
    </source>
</evidence>
<comment type="similarity">
    <text evidence="2">Belongs to the dynactin 150 kDa subunit family.</text>
</comment>
<keyword evidence="5" id="KW-0243">Dynein</keyword>
<dbReference type="InterPro" id="IPR036859">
    <property type="entry name" value="CAP-Gly_dom_sf"/>
</dbReference>
<dbReference type="OMA" id="LFEMEPV"/>
<evidence type="ECO:0000259" key="10">
    <source>
        <dbReference type="PROSITE" id="PS50245"/>
    </source>
</evidence>